<dbReference type="Pfam" id="PF03534">
    <property type="entry name" value="SpvB"/>
    <property type="match status" value="1"/>
</dbReference>
<evidence type="ECO:0000256" key="3">
    <source>
        <dbReference type="ARBA" id="ARBA00022737"/>
    </source>
</evidence>
<dbReference type="Pfam" id="PF05593">
    <property type="entry name" value="RHS_repeat"/>
    <property type="match status" value="1"/>
</dbReference>
<organism evidence="7 8">
    <name type="scientific">Exilibacterium tricleocarpae</name>
    <dbReference type="NCBI Taxonomy" id="2591008"/>
    <lineage>
        <taxon>Bacteria</taxon>
        <taxon>Pseudomonadati</taxon>
        <taxon>Pseudomonadota</taxon>
        <taxon>Gammaproteobacteria</taxon>
        <taxon>Cellvibrionales</taxon>
        <taxon>Cellvibrionaceae</taxon>
        <taxon>Exilibacterium</taxon>
    </lineage>
</organism>
<dbReference type="InterPro" id="IPR003284">
    <property type="entry name" value="Sal_SpvB"/>
</dbReference>
<dbReference type="GO" id="GO:0005737">
    <property type="term" value="C:cytoplasm"/>
    <property type="evidence" value="ECO:0007669"/>
    <property type="project" value="InterPro"/>
</dbReference>
<evidence type="ECO:0000256" key="2">
    <source>
        <dbReference type="ARBA" id="ARBA00022525"/>
    </source>
</evidence>
<feature type="signal peptide" evidence="5">
    <location>
        <begin position="1"/>
        <end position="24"/>
    </location>
</feature>
<dbReference type="Pfam" id="PF25023">
    <property type="entry name" value="TEN_YD-shell"/>
    <property type="match status" value="1"/>
</dbReference>
<dbReference type="NCBIfam" id="TIGR03696">
    <property type="entry name" value="Rhs_assc_core"/>
    <property type="match status" value="1"/>
</dbReference>
<dbReference type="Proteomes" id="UP000319732">
    <property type="component" value="Unassembled WGS sequence"/>
</dbReference>
<dbReference type="Gene3D" id="2.130.10.130">
    <property type="entry name" value="Integrin alpha, N-terminal"/>
    <property type="match status" value="1"/>
</dbReference>
<dbReference type="InterPro" id="IPR031325">
    <property type="entry name" value="RHS_repeat"/>
</dbReference>
<dbReference type="GO" id="GO:0005576">
    <property type="term" value="C:extracellular region"/>
    <property type="evidence" value="ECO:0007669"/>
    <property type="project" value="UniProtKB-SubCell"/>
</dbReference>
<dbReference type="PANTHER" id="PTHR32305:SF15">
    <property type="entry name" value="PROTEIN RHSA-RELATED"/>
    <property type="match status" value="1"/>
</dbReference>
<feature type="chain" id="PRO_5021804104" description="Teneurin-like YD-shell domain-containing protein" evidence="5">
    <location>
        <begin position="25"/>
        <end position="2215"/>
    </location>
</feature>
<dbReference type="InterPro" id="IPR056823">
    <property type="entry name" value="TEN-like_YD-shell"/>
</dbReference>
<comment type="subcellular location">
    <subcellularLocation>
        <location evidence="1">Secreted</location>
    </subcellularLocation>
</comment>
<evidence type="ECO:0000256" key="1">
    <source>
        <dbReference type="ARBA" id="ARBA00004613"/>
    </source>
</evidence>
<reference evidence="7 8" key="1">
    <citation type="submission" date="2019-06" db="EMBL/GenBank/DDBJ databases">
        <title>Whole genome sequence for Cellvibrionaceae sp. R142.</title>
        <authorList>
            <person name="Wang G."/>
        </authorList>
    </citation>
    <scope>NUCLEOTIDE SEQUENCE [LARGE SCALE GENOMIC DNA]</scope>
    <source>
        <strain evidence="7 8">R142</strain>
    </source>
</reference>
<keyword evidence="5" id="KW-0732">Signal</keyword>
<keyword evidence="8" id="KW-1185">Reference proteome</keyword>
<accession>A0A545T0N4</accession>
<dbReference type="InterPro" id="IPR022385">
    <property type="entry name" value="Rhs_assc_core"/>
</dbReference>
<feature type="domain" description="Teneurin-like YD-shell" evidence="6">
    <location>
        <begin position="1981"/>
        <end position="2095"/>
    </location>
</feature>
<name>A0A545T0N4_9GAMM</name>
<evidence type="ECO:0000313" key="8">
    <source>
        <dbReference type="Proteomes" id="UP000319732"/>
    </source>
</evidence>
<dbReference type="Gene3D" id="2.180.10.10">
    <property type="entry name" value="RHS repeat-associated core"/>
    <property type="match status" value="1"/>
</dbReference>
<proteinExistence type="predicted"/>
<dbReference type="OrthoDB" id="7059642at2"/>
<dbReference type="InterPro" id="IPR028994">
    <property type="entry name" value="Integrin_alpha_N"/>
</dbReference>
<dbReference type="SUPFAM" id="SSF69318">
    <property type="entry name" value="Integrin alpha N-terminal domain"/>
    <property type="match status" value="3"/>
</dbReference>
<evidence type="ECO:0000256" key="4">
    <source>
        <dbReference type="ARBA" id="ARBA00023026"/>
    </source>
</evidence>
<dbReference type="InterPro" id="IPR050708">
    <property type="entry name" value="T6SS_VgrG/RHS"/>
</dbReference>
<keyword evidence="2" id="KW-0964">Secreted</keyword>
<comment type="caution">
    <text evidence="7">The sequence shown here is derived from an EMBL/GenBank/DDBJ whole genome shotgun (WGS) entry which is preliminary data.</text>
</comment>
<evidence type="ECO:0000256" key="5">
    <source>
        <dbReference type="SAM" id="SignalP"/>
    </source>
</evidence>
<dbReference type="PANTHER" id="PTHR32305">
    <property type="match status" value="1"/>
</dbReference>
<keyword evidence="4" id="KW-0843">Virulence</keyword>
<evidence type="ECO:0000259" key="6">
    <source>
        <dbReference type="Pfam" id="PF25023"/>
    </source>
</evidence>
<sequence>MVFRRVITALVSFLAVGAASIAEASHLSADRYDVYYGDIDDNGQQDIYFHGKDRFVLLHGDIVTPIKINEPSFVVYQNSAGYSAPQALTLSDAQLAPLTLAVNDDDYFLADFDDDTHLDALVRGATGSDPALILTGTAGRALPVILVEYTGADALEHHSLSDRSLTLAVADSNNDGRLDIILVGAGSNGGDINYLADAGGVPRQFAGVLPGVIQAAPVPAAVPSVDQALIDGSDDVGAIAGQFRVDESGSATYTIPIATLAGTAGVAPQISLNYSSQTGNGLLGKGWSLGGLSAITRCRQTLQQDGMAAPITWSDGDRFCLDGKRLLLTSAGAYGSVGSTYKTEIDSFAKITAIGGTAGDPDHFKVERKDGSVSYYGATVDASLDIEAGTTYSWALKQFNDSVGNPIVFDYLNDVDGHRISAIYYAYGQTVATATYTPAGTSTTRLVFDYDLQDRPDIIGGYVTGHKLTVRKRLKAIQSVNEGVTVRQYNLTYENLPTGNAANKTSRLASVQECRTGNSDCLPAITTFDWHTPIPGISSDPSMSFRVAVGGKTHLAGFEMADINGDGKLDMVWLDRFVPTGSNDQDHYLKYAVSDGTSMVRQSFASGAQHYKYGENANETILMKVIDYNADGRQDIMVWSLRAAKWELYLSVPDGQGGWKLSRRSDITFPFNSLNIALIDINSDGLIDAWDGTNVFYLQRDPSQAASSATAYHFSSAEPLAIDPSNWMYFDDVRPVRGAGDINGDGREDILFYGQYQDIGPTEEPITAYLYGIQVSTVNANGELEYRILNRDTFPDQYDELPIAASGYIVFGDINADGLSDVLNFDQQHGEWRLFLSDGETLVPQGAVVSAAGLSAAREQALQLIDYNQDGYLDVVWHDRAQRKLMVRHWDPETESLATAVDIQWHYNGVSLPLYTSLDATVQNLLVDWTGDGVVDYVRYQDETFTFYPNTGTGPRDIITTISNGLGVDTHIEFEALNQTDHYARADITVTGSEVCFPNIYGPGNLCYPIFSSDYSYFNDPFAYLPPDAHSLQVEDVAPVLEFNGPAYVVTRVTSSAPTAADPNAQSAISYAYAEAKIQASGRGFLGFRKVRSIDEQTGVDTVTTYRQDWPFIGYPLETLVMTGAGEVLSQAENTWALKGFQNTWADTVAANGSAALGALKPYLAGSVEITYGTVTNLSLPDKLSVSTTPVQTVATTNTYDDYGNPVTILVETSGGGDTFTKLTSNEYGLTQYDREKGRLSKTSVVNTRNGISQPARVSAFNYYTTGAKKGLLKEEIIEPDNNQFKLTTRYEYNDFGNKIKVTQSGAGVTARATEFIYDAGNRYIDQTKNALGQITEQVVSRNSYGAPTRMLDIDGIATDIYYSALGREYLRYSPTGAYTQSLSALCNGCDNVANARYKVTSTQAGGSKVTTYFDALGREVQSRTLQFDGSVSYQNTEYDSLGRVARVSQPSSSATPGYWTENTYDILGRVVEMTLPDASVNTVHYNGLTTIYTNDKLQTKTETKNIYGELTQVVDNHAGTIGYTYLPQGELERVQVSAGTDGTAIGVPSTITTTFTYDLLGRKTSMSDPDKGDWEYDYNVFGELIEQRDANGQRTILTYDQLGRQSTRVDRRSNNSIEGSATWTYNNGTTGTGRGQVDQVADSVSGYVKGITYDTYGRVSETVTSLGQNAADGVHFEKVTYDQFGRTFQIFDAARDGSDYDENAIEHRYNAYGYLSAVVDAAYVGGNPRTTYYQVLAMDARVNVTEERLGNGHTTRHNFDPATGRLTRTEADLLSGLNTLQDVTYDWDTLGNLTRRHNRSGTKNIEETFLYDGLNRLTQTQVTGGDRTTVTYDAFGNIETKNTYRSDSTLNTHASVGTYSYGAGTAGDHAVTGTTIGNKTYSYDSNGNMTGDSDGRSITYSTFDKPLSISKGSHTTRFQYGPDRARYKRVDDANGEVTSTLYIGSVEKITRPDGSKEVKRYLNGVAIITLNYESDNQFSNAQEMYLYKDHLGSIDIITDKVGSIVQEMSFDAWGKRRAAVDWTALTAGELVLFPHTNTTRGFTGHEMLDEVGLVHMNGRIYDPHLGRFVQADPFIDGVSITQGYNRYSYVHNNPLNATDPTGHFAVTLFAAIVLAAEAAVWYVAGAALFAAQLVESLVQGASFGDALKAGIISGISGAAFSAIDTSAWDFIGGSELLTQSLAFGVVGGITSTLQGGKFGHGFISAGVGGCSEVP</sequence>
<gene>
    <name evidence="7" type="ORF">FKG94_20905</name>
</gene>
<evidence type="ECO:0000313" key="7">
    <source>
        <dbReference type="EMBL" id="TQV70787.1"/>
    </source>
</evidence>
<dbReference type="EMBL" id="VHSG01000023">
    <property type="protein sequence ID" value="TQV70787.1"/>
    <property type="molecule type" value="Genomic_DNA"/>
</dbReference>
<protein>
    <recommendedName>
        <fullName evidence="6">Teneurin-like YD-shell domain-containing protein</fullName>
    </recommendedName>
</protein>
<dbReference type="RefSeq" id="WP_142928888.1">
    <property type="nucleotide sequence ID" value="NZ_ML660101.1"/>
</dbReference>
<keyword evidence="3" id="KW-0677">Repeat</keyword>